<organism evidence="3 4">
    <name type="scientific">Dendrothele bispora (strain CBS 962.96)</name>
    <dbReference type="NCBI Taxonomy" id="1314807"/>
    <lineage>
        <taxon>Eukaryota</taxon>
        <taxon>Fungi</taxon>
        <taxon>Dikarya</taxon>
        <taxon>Basidiomycota</taxon>
        <taxon>Agaricomycotina</taxon>
        <taxon>Agaricomycetes</taxon>
        <taxon>Agaricomycetidae</taxon>
        <taxon>Agaricales</taxon>
        <taxon>Agaricales incertae sedis</taxon>
        <taxon>Dendrothele</taxon>
    </lineage>
</organism>
<keyword evidence="1" id="KW-0812">Transmembrane</keyword>
<evidence type="ECO:0000256" key="1">
    <source>
        <dbReference type="SAM" id="Phobius"/>
    </source>
</evidence>
<gene>
    <name evidence="3" type="ORF">K435DRAFT_853621</name>
</gene>
<feature type="transmembrane region" description="Helical" evidence="1">
    <location>
        <begin position="47"/>
        <end position="73"/>
    </location>
</feature>
<feature type="signal peptide" evidence="2">
    <location>
        <begin position="1"/>
        <end position="16"/>
    </location>
</feature>
<sequence>MLELVLFLLAIVGAVALLQNVLQIAVMTQDYHFLPETDGLLDSILAMSGWVVLFYVTVGFVSGRFVFMIVLVFKPDQFPNREDINVDAMDVDDE</sequence>
<keyword evidence="4" id="KW-1185">Reference proteome</keyword>
<dbReference type="EMBL" id="ML179087">
    <property type="protein sequence ID" value="THV01603.1"/>
    <property type="molecule type" value="Genomic_DNA"/>
</dbReference>
<dbReference type="AlphaFoldDB" id="A0A4S8MG20"/>
<reference evidence="3 4" key="1">
    <citation type="journal article" date="2019" name="Nat. Ecol. Evol.">
        <title>Megaphylogeny resolves global patterns of mushroom evolution.</title>
        <authorList>
            <person name="Varga T."/>
            <person name="Krizsan K."/>
            <person name="Foldi C."/>
            <person name="Dima B."/>
            <person name="Sanchez-Garcia M."/>
            <person name="Sanchez-Ramirez S."/>
            <person name="Szollosi G.J."/>
            <person name="Szarkandi J.G."/>
            <person name="Papp V."/>
            <person name="Albert L."/>
            <person name="Andreopoulos W."/>
            <person name="Angelini C."/>
            <person name="Antonin V."/>
            <person name="Barry K.W."/>
            <person name="Bougher N.L."/>
            <person name="Buchanan P."/>
            <person name="Buyck B."/>
            <person name="Bense V."/>
            <person name="Catcheside P."/>
            <person name="Chovatia M."/>
            <person name="Cooper J."/>
            <person name="Damon W."/>
            <person name="Desjardin D."/>
            <person name="Finy P."/>
            <person name="Geml J."/>
            <person name="Haridas S."/>
            <person name="Hughes K."/>
            <person name="Justo A."/>
            <person name="Karasinski D."/>
            <person name="Kautmanova I."/>
            <person name="Kiss B."/>
            <person name="Kocsube S."/>
            <person name="Kotiranta H."/>
            <person name="LaButti K.M."/>
            <person name="Lechner B.E."/>
            <person name="Liimatainen K."/>
            <person name="Lipzen A."/>
            <person name="Lukacs Z."/>
            <person name="Mihaltcheva S."/>
            <person name="Morgado L.N."/>
            <person name="Niskanen T."/>
            <person name="Noordeloos M.E."/>
            <person name="Ohm R.A."/>
            <person name="Ortiz-Santana B."/>
            <person name="Ovrebo C."/>
            <person name="Racz N."/>
            <person name="Riley R."/>
            <person name="Savchenko A."/>
            <person name="Shiryaev A."/>
            <person name="Soop K."/>
            <person name="Spirin V."/>
            <person name="Szebenyi C."/>
            <person name="Tomsovsky M."/>
            <person name="Tulloss R.E."/>
            <person name="Uehling J."/>
            <person name="Grigoriev I.V."/>
            <person name="Vagvolgyi C."/>
            <person name="Papp T."/>
            <person name="Martin F.M."/>
            <person name="Miettinen O."/>
            <person name="Hibbett D.S."/>
            <person name="Nagy L.G."/>
        </authorList>
    </citation>
    <scope>NUCLEOTIDE SEQUENCE [LARGE SCALE GENOMIC DNA]</scope>
    <source>
        <strain evidence="3 4">CBS 962.96</strain>
    </source>
</reference>
<feature type="chain" id="PRO_5020197153" evidence="2">
    <location>
        <begin position="17"/>
        <end position="94"/>
    </location>
</feature>
<keyword evidence="1" id="KW-0472">Membrane</keyword>
<keyword evidence="1" id="KW-1133">Transmembrane helix</keyword>
<accession>A0A4S8MG20</accession>
<name>A0A4S8MG20_DENBC</name>
<dbReference type="Proteomes" id="UP000297245">
    <property type="component" value="Unassembled WGS sequence"/>
</dbReference>
<protein>
    <submittedName>
        <fullName evidence="3">Uncharacterized protein</fullName>
    </submittedName>
</protein>
<evidence type="ECO:0000256" key="2">
    <source>
        <dbReference type="SAM" id="SignalP"/>
    </source>
</evidence>
<proteinExistence type="predicted"/>
<evidence type="ECO:0000313" key="4">
    <source>
        <dbReference type="Proteomes" id="UP000297245"/>
    </source>
</evidence>
<keyword evidence="2" id="KW-0732">Signal</keyword>
<evidence type="ECO:0000313" key="3">
    <source>
        <dbReference type="EMBL" id="THV01603.1"/>
    </source>
</evidence>